<comment type="caution">
    <text evidence="1">The sequence shown here is derived from an EMBL/GenBank/DDBJ whole genome shotgun (WGS) entry which is preliminary data.</text>
</comment>
<accession>X1VHM0</accession>
<evidence type="ECO:0000313" key="1">
    <source>
        <dbReference type="EMBL" id="GAJ14401.1"/>
    </source>
</evidence>
<feature type="non-terminal residue" evidence="1">
    <location>
        <position position="1"/>
    </location>
</feature>
<dbReference type="AlphaFoldDB" id="X1VHM0"/>
<evidence type="ECO:0008006" key="2">
    <source>
        <dbReference type="Google" id="ProtNLM"/>
    </source>
</evidence>
<protein>
    <recommendedName>
        <fullName evidence="2">Right handed beta helix domain-containing protein</fullName>
    </recommendedName>
</protein>
<dbReference type="EMBL" id="BARW01032560">
    <property type="protein sequence ID" value="GAJ14401.1"/>
    <property type="molecule type" value="Genomic_DNA"/>
</dbReference>
<name>X1VHM0_9ZZZZ</name>
<feature type="non-terminal residue" evidence="1">
    <location>
        <position position="241"/>
    </location>
</feature>
<organism evidence="1">
    <name type="scientific">marine sediment metagenome</name>
    <dbReference type="NCBI Taxonomy" id="412755"/>
    <lineage>
        <taxon>unclassified sequences</taxon>
        <taxon>metagenomes</taxon>
        <taxon>ecological metagenomes</taxon>
    </lineage>
</organism>
<sequence>GGWNSDATRYVRVTAEDDFPEDGIYDESKFVLHSITTNLAICHNLDNYFRLDHIQFHLDSTGAVRAHGIQMDAQTGGGDIWVHDIIMKATPEAGQWNVGMIFNDAQITPKVWNCILYGGDNASANSIAINSNNSTSVDIWNCSLSGFTKGISEVAGTVTVKNCSMGWRGGVGGLDFTDVTTIDNCVSTDAEGTNALAPVDDDWTKEYISFSTGNLTPVEGGNTLVAGLNDPSSGLFSADIE</sequence>
<reference evidence="1" key="1">
    <citation type="journal article" date="2014" name="Front. Microbiol.">
        <title>High frequency of phylogenetically diverse reductive dehalogenase-homologous genes in deep subseafloor sedimentary metagenomes.</title>
        <authorList>
            <person name="Kawai M."/>
            <person name="Futagami T."/>
            <person name="Toyoda A."/>
            <person name="Takaki Y."/>
            <person name="Nishi S."/>
            <person name="Hori S."/>
            <person name="Arai W."/>
            <person name="Tsubouchi T."/>
            <person name="Morono Y."/>
            <person name="Uchiyama I."/>
            <person name="Ito T."/>
            <person name="Fujiyama A."/>
            <person name="Inagaki F."/>
            <person name="Takami H."/>
        </authorList>
    </citation>
    <scope>NUCLEOTIDE SEQUENCE</scope>
    <source>
        <strain evidence="1">Expedition CK06-06</strain>
    </source>
</reference>
<gene>
    <name evidence="1" type="ORF">S12H4_51511</name>
</gene>
<proteinExistence type="predicted"/>